<comment type="caution">
    <text evidence="1">The sequence shown here is derived from an EMBL/GenBank/DDBJ whole genome shotgun (WGS) entry which is preliminary data.</text>
</comment>
<dbReference type="Proteomes" id="UP000008942">
    <property type="component" value="Unassembled WGS sequence"/>
</dbReference>
<proteinExistence type="predicted"/>
<keyword evidence="2" id="KW-1185">Reference proteome</keyword>
<evidence type="ECO:0000313" key="2">
    <source>
        <dbReference type="Proteomes" id="UP000008942"/>
    </source>
</evidence>
<dbReference type="EMBL" id="AILW01000018">
    <property type="protein sequence ID" value="EJF82541.1"/>
    <property type="molecule type" value="Genomic_DNA"/>
</dbReference>
<evidence type="ECO:0000313" key="1">
    <source>
        <dbReference type="EMBL" id="EJF82541.1"/>
    </source>
</evidence>
<reference evidence="1 2" key="1">
    <citation type="submission" date="2012-03" db="EMBL/GenBank/DDBJ databases">
        <title>The Genome Sequence of Bartonella elizabethae Re6043vi.</title>
        <authorList>
            <consortium name="The Broad Institute Genome Sequencing Platform"/>
            <consortium name="The Broad Institute Genome Sequencing Center for Infectious Disease"/>
            <person name="Feldgarden M."/>
            <person name="Kirby J."/>
            <person name="Kosoy M."/>
            <person name="Birtles R."/>
            <person name="Probert W.S."/>
            <person name="Chiaraviglio L."/>
            <person name="Young S.K."/>
            <person name="Zeng Q."/>
            <person name="Gargeya S."/>
            <person name="Fitzgerald M."/>
            <person name="Haas B."/>
            <person name="Abouelleil A."/>
            <person name="Alvarado L."/>
            <person name="Arachchi H.M."/>
            <person name="Berlin A."/>
            <person name="Chapman S.B."/>
            <person name="Gearin G."/>
            <person name="Goldberg J."/>
            <person name="Griggs A."/>
            <person name="Gujja S."/>
            <person name="Hansen M."/>
            <person name="Heiman D."/>
            <person name="Howarth C."/>
            <person name="Larimer J."/>
            <person name="Lui A."/>
            <person name="MacDonald P.J.P."/>
            <person name="McCowen C."/>
            <person name="Montmayeur A."/>
            <person name="Murphy C."/>
            <person name="Neiman D."/>
            <person name="Pearson M."/>
            <person name="Priest M."/>
            <person name="Roberts A."/>
            <person name="Saif S."/>
            <person name="Shea T."/>
            <person name="Sisk P."/>
            <person name="Stolte C."/>
            <person name="Sykes S."/>
            <person name="Wortman J."/>
            <person name="Nusbaum C."/>
            <person name="Birren B."/>
        </authorList>
    </citation>
    <scope>NUCLEOTIDE SEQUENCE [LARGE SCALE GENOMIC DNA]</scope>
    <source>
        <strain evidence="1 2">Re6043vi</strain>
    </source>
</reference>
<sequence length="52" mass="5981">MRGRKGIEQGRLKWWGIGGEFGNGKAVVWSMRFEEDMREESGSVGRCFVPIY</sequence>
<protein>
    <submittedName>
        <fullName evidence="1">Uncharacterized protein</fullName>
    </submittedName>
</protein>
<gene>
    <name evidence="1" type="ORF">MCU_01423</name>
</gene>
<organism evidence="1 2">
    <name type="scientific">Bartonella elizabethae Re6043vi</name>
    <dbReference type="NCBI Taxonomy" id="1094554"/>
    <lineage>
        <taxon>Bacteria</taxon>
        <taxon>Pseudomonadati</taxon>
        <taxon>Pseudomonadota</taxon>
        <taxon>Alphaproteobacteria</taxon>
        <taxon>Hyphomicrobiales</taxon>
        <taxon>Bartonellaceae</taxon>
        <taxon>Bartonella</taxon>
    </lineage>
</organism>
<name>A0ABP2QMG2_BAREL</name>
<accession>A0ABP2QMG2</accession>